<comment type="subcellular location">
    <subcellularLocation>
        <location evidence="1">Endoplasmic reticulum membrane</location>
        <topology evidence="1">Multi-pass membrane protein</topology>
    </subcellularLocation>
</comment>
<dbReference type="GO" id="GO:0005789">
    <property type="term" value="C:endoplasmic reticulum membrane"/>
    <property type="evidence" value="ECO:0007669"/>
    <property type="project" value="UniProtKB-SubCell"/>
</dbReference>
<comment type="similarity">
    <text evidence="3">Belongs to the glucose-6-phosphatase family.</text>
</comment>
<evidence type="ECO:0000256" key="4">
    <source>
        <dbReference type="ARBA" id="ARBA00012634"/>
    </source>
</evidence>
<dbReference type="AlphaFoldDB" id="A0A6U5ACD8"/>
<dbReference type="EMBL" id="HBFX01041899">
    <property type="protein sequence ID" value="CAD8974192.1"/>
    <property type="molecule type" value="Transcribed_RNA"/>
</dbReference>
<proteinExistence type="inferred from homology"/>
<keyword evidence="5" id="KW-0312">Gluconeogenesis</keyword>
<keyword evidence="6 11" id="KW-0812">Transmembrane</keyword>
<comment type="pathway">
    <text evidence="2">Carbohydrate biosynthesis; gluconeogenesis.</text>
</comment>
<feature type="transmembrane region" description="Helical" evidence="11">
    <location>
        <begin position="192"/>
        <end position="212"/>
    </location>
</feature>
<dbReference type="Gene3D" id="1.20.144.10">
    <property type="entry name" value="Phosphatidic acid phosphatase type 2/haloperoxidase"/>
    <property type="match status" value="1"/>
</dbReference>
<evidence type="ECO:0000256" key="7">
    <source>
        <dbReference type="ARBA" id="ARBA00022801"/>
    </source>
</evidence>
<keyword evidence="9 11" id="KW-1133">Transmembrane helix</keyword>
<evidence type="ECO:0000256" key="11">
    <source>
        <dbReference type="SAM" id="Phobius"/>
    </source>
</evidence>
<organism evidence="13">
    <name type="scientific">Hemiselmis andersenii</name>
    <name type="common">Cryptophyte alga</name>
    <dbReference type="NCBI Taxonomy" id="464988"/>
    <lineage>
        <taxon>Eukaryota</taxon>
        <taxon>Cryptophyceae</taxon>
        <taxon>Cryptomonadales</taxon>
        <taxon>Hemiselmidaceae</taxon>
        <taxon>Hemiselmis</taxon>
    </lineage>
</organism>
<keyword evidence="7" id="KW-0378">Hydrolase</keyword>
<feature type="transmembrane region" description="Helical" evidence="11">
    <location>
        <begin position="67"/>
        <end position="84"/>
    </location>
</feature>
<dbReference type="Pfam" id="PF01569">
    <property type="entry name" value="PAP2"/>
    <property type="match status" value="1"/>
</dbReference>
<dbReference type="GO" id="GO:0004346">
    <property type="term" value="F:glucose-6-phosphatase activity"/>
    <property type="evidence" value="ECO:0007669"/>
    <property type="project" value="UniProtKB-EC"/>
</dbReference>
<name>A0A6U5ACD8_HEMAN</name>
<protein>
    <recommendedName>
        <fullName evidence="4">glucose-6-phosphatase</fullName>
        <ecNumber evidence="4">3.1.3.9</ecNumber>
    </recommendedName>
</protein>
<dbReference type="SUPFAM" id="SSF48317">
    <property type="entry name" value="Acid phosphatase/Vanadium-dependent haloperoxidase"/>
    <property type="match status" value="1"/>
</dbReference>
<evidence type="ECO:0000256" key="5">
    <source>
        <dbReference type="ARBA" id="ARBA00022432"/>
    </source>
</evidence>
<evidence type="ECO:0000256" key="10">
    <source>
        <dbReference type="ARBA" id="ARBA00023136"/>
    </source>
</evidence>
<dbReference type="GO" id="GO:0051156">
    <property type="term" value="P:glucose 6-phosphate metabolic process"/>
    <property type="evidence" value="ECO:0007669"/>
    <property type="project" value="TreeGrafter"/>
</dbReference>
<feature type="transmembrane region" description="Helical" evidence="11">
    <location>
        <begin position="104"/>
        <end position="125"/>
    </location>
</feature>
<sequence length="281" mass="30014">MDPRVRQFGSSTCEVGWGMPSGHMQVTVAVYAVLAQAFRKAWFTACIAILVLVTAISRVHMGAHTPLQVSCGFLSGLVTAWVVIRMKPGIRRWCSREIGEQKRIKYALAAAVAIIFIIVSEYAILEALDMEPSKSVVKATAACRGGVHGTVATGKGIARDTGALVGAAAGRWLYYSNSPRHQLLSKEAGNKLPWLLLLLLWGLSAVVSLRALTAFERLGMSAVDGDAARQVAEAALSGLKYFALLALATGGWATLIGTTKSSVLSERALSFHDDDGRLADE</sequence>
<dbReference type="InterPro" id="IPR000326">
    <property type="entry name" value="PAP2/HPO"/>
</dbReference>
<gene>
    <name evidence="13" type="ORF">HAND00432_LOCUS25194</name>
</gene>
<evidence type="ECO:0000256" key="9">
    <source>
        <dbReference type="ARBA" id="ARBA00022989"/>
    </source>
</evidence>
<feature type="transmembrane region" description="Helical" evidence="11">
    <location>
        <begin position="41"/>
        <end position="61"/>
    </location>
</feature>
<dbReference type="PANTHER" id="PTHR12591">
    <property type="entry name" value="GLUCOSE-6-PHOSPHATASE"/>
    <property type="match status" value="1"/>
</dbReference>
<dbReference type="PANTHER" id="PTHR12591:SF2">
    <property type="entry name" value="GLUCOSE-6-PHOSPHATASE 3"/>
    <property type="match status" value="1"/>
</dbReference>
<dbReference type="InterPro" id="IPR036938">
    <property type="entry name" value="PAP2/HPO_sf"/>
</dbReference>
<reference evidence="13" key="1">
    <citation type="submission" date="2021-01" db="EMBL/GenBank/DDBJ databases">
        <authorList>
            <person name="Corre E."/>
            <person name="Pelletier E."/>
            <person name="Niang G."/>
            <person name="Scheremetjew M."/>
            <person name="Finn R."/>
            <person name="Kale V."/>
            <person name="Holt S."/>
            <person name="Cochrane G."/>
            <person name="Meng A."/>
            <person name="Brown T."/>
            <person name="Cohen L."/>
        </authorList>
    </citation>
    <scope>NUCLEOTIDE SEQUENCE</scope>
    <source>
        <strain evidence="13">CCMP644</strain>
    </source>
</reference>
<dbReference type="GO" id="GO:0006094">
    <property type="term" value="P:gluconeogenesis"/>
    <property type="evidence" value="ECO:0007669"/>
    <property type="project" value="UniProtKB-KW"/>
</dbReference>
<feature type="domain" description="Phosphatidic acid phosphatase type 2/haloperoxidase" evidence="12">
    <location>
        <begin position="13"/>
        <end position="88"/>
    </location>
</feature>
<evidence type="ECO:0000256" key="6">
    <source>
        <dbReference type="ARBA" id="ARBA00022692"/>
    </source>
</evidence>
<evidence type="ECO:0000256" key="8">
    <source>
        <dbReference type="ARBA" id="ARBA00022824"/>
    </source>
</evidence>
<evidence type="ECO:0000256" key="2">
    <source>
        <dbReference type="ARBA" id="ARBA00004742"/>
    </source>
</evidence>
<evidence type="ECO:0000313" key="13">
    <source>
        <dbReference type="EMBL" id="CAD8974192.1"/>
    </source>
</evidence>
<evidence type="ECO:0000259" key="12">
    <source>
        <dbReference type="Pfam" id="PF01569"/>
    </source>
</evidence>
<evidence type="ECO:0000256" key="1">
    <source>
        <dbReference type="ARBA" id="ARBA00004477"/>
    </source>
</evidence>
<evidence type="ECO:0000256" key="3">
    <source>
        <dbReference type="ARBA" id="ARBA00009266"/>
    </source>
</evidence>
<accession>A0A6U5ACD8</accession>
<keyword evidence="10 11" id="KW-0472">Membrane</keyword>
<keyword evidence="8" id="KW-0256">Endoplasmic reticulum</keyword>
<dbReference type="EC" id="3.1.3.9" evidence="4"/>
<feature type="transmembrane region" description="Helical" evidence="11">
    <location>
        <begin position="15"/>
        <end position="34"/>
    </location>
</feature>